<feature type="domain" description="Polymerase/histidinol phosphatase N-terminal" evidence="1">
    <location>
        <begin position="2"/>
        <end position="67"/>
    </location>
</feature>
<dbReference type="STRING" id="1914305.BLW93_00475"/>
<dbReference type="Gene3D" id="1.10.150.650">
    <property type="match status" value="1"/>
</dbReference>
<organism evidence="2 3">
    <name type="scientific">Desulfurobacterium indicum</name>
    <dbReference type="NCBI Taxonomy" id="1914305"/>
    <lineage>
        <taxon>Bacteria</taxon>
        <taxon>Pseudomonadati</taxon>
        <taxon>Aquificota</taxon>
        <taxon>Aquificia</taxon>
        <taxon>Desulfurobacteriales</taxon>
        <taxon>Desulfurobacteriaceae</taxon>
        <taxon>Desulfurobacterium</taxon>
    </lineage>
</organism>
<dbReference type="PANTHER" id="PTHR42924:SF3">
    <property type="entry name" value="POLYMERASE_HISTIDINOL PHOSPHATASE N-TERMINAL DOMAIN-CONTAINING PROTEIN"/>
    <property type="match status" value="1"/>
</dbReference>
<dbReference type="InterPro" id="IPR004013">
    <property type="entry name" value="PHP_dom"/>
</dbReference>
<dbReference type="OrthoDB" id="9804333at2"/>
<evidence type="ECO:0000313" key="2">
    <source>
        <dbReference type="EMBL" id="OMH41433.1"/>
    </source>
</evidence>
<dbReference type="InterPro" id="IPR003141">
    <property type="entry name" value="Pol/His_phosphatase_N"/>
</dbReference>
<protein>
    <submittedName>
        <fullName evidence="2">Phosphatase</fullName>
    </submittedName>
</protein>
<dbReference type="Pfam" id="PF02811">
    <property type="entry name" value="PHP"/>
    <property type="match status" value="1"/>
</dbReference>
<dbReference type="GO" id="GO:0004534">
    <property type="term" value="F:5'-3' RNA exonuclease activity"/>
    <property type="evidence" value="ECO:0007669"/>
    <property type="project" value="TreeGrafter"/>
</dbReference>
<dbReference type="CDD" id="cd07438">
    <property type="entry name" value="PHP_HisPPase_AMP"/>
    <property type="match status" value="1"/>
</dbReference>
<accession>A0A1R1MNU1</accession>
<sequence>MVDLHVHTTCSDGTDKPEDVVRLAYLKGLSLISITDHDTVAGLNRAMSAGKLYGVDVIPGIEVTADTSTLPESAEFHILGYFVNPSAPSMLELVDFFSKSREERNRILIERLEEEGFDINYDELEKLFGKNFGKPNIVTVLVKKHIVSSRESAFALLKRFKVKRRKLDHREIFKLIKEAGGIPVLAHPCTLKLKCSKLYDFVVGLKKEGLEGIEVIHSDHTPSMIVNFKEIAKDLGLYTTGGSDYHGYNKPDIDIGMLKIKMKDLNFGVLAGV</sequence>
<dbReference type="SUPFAM" id="SSF89550">
    <property type="entry name" value="PHP domain-like"/>
    <property type="match status" value="1"/>
</dbReference>
<dbReference type="InterPro" id="IPR052018">
    <property type="entry name" value="PHP_domain"/>
</dbReference>
<dbReference type="PANTHER" id="PTHR42924">
    <property type="entry name" value="EXONUCLEASE"/>
    <property type="match status" value="1"/>
</dbReference>
<proteinExistence type="predicted"/>
<evidence type="ECO:0000259" key="1">
    <source>
        <dbReference type="SMART" id="SM00481"/>
    </source>
</evidence>
<dbReference type="AlphaFoldDB" id="A0A1R1MNU1"/>
<dbReference type="SMART" id="SM00481">
    <property type="entry name" value="POLIIIAc"/>
    <property type="match status" value="1"/>
</dbReference>
<keyword evidence="3" id="KW-1185">Reference proteome</keyword>
<evidence type="ECO:0000313" key="3">
    <source>
        <dbReference type="Proteomes" id="UP000187408"/>
    </source>
</evidence>
<dbReference type="InterPro" id="IPR016195">
    <property type="entry name" value="Pol/histidinol_Pase-like"/>
</dbReference>
<gene>
    <name evidence="2" type="ORF">BLW93_00475</name>
</gene>
<dbReference type="EMBL" id="MOEN01000001">
    <property type="protein sequence ID" value="OMH41433.1"/>
    <property type="molecule type" value="Genomic_DNA"/>
</dbReference>
<name>A0A1R1MNU1_9BACT</name>
<dbReference type="Gene3D" id="3.20.20.140">
    <property type="entry name" value="Metal-dependent hydrolases"/>
    <property type="match status" value="1"/>
</dbReference>
<reference evidence="2" key="1">
    <citation type="submission" date="2016-10" db="EMBL/GenBank/DDBJ databases">
        <title>Genome sequence of a sulfur-reducing bacterium Desulfurobacterium indicum K6013.</title>
        <authorList>
            <person name="Cao J."/>
            <person name="Shao Z."/>
            <person name="Alain K."/>
            <person name="Jebbar M."/>
        </authorList>
    </citation>
    <scope>NUCLEOTIDE SEQUENCE [LARGE SCALE GENOMIC DNA]</scope>
    <source>
        <strain evidence="2">K6013</strain>
    </source>
</reference>
<dbReference type="GO" id="GO:0035312">
    <property type="term" value="F:5'-3' DNA exonuclease activity"/>
    <property type="evidence" value="ECO:0007669"/>
    <property type="project" value="TreeGrafter"/>
</dbReference>
<dbReference type="Proteomes" id="UP000187408">
    <property type="component" value="Unassembled WGS sequence"/>
</dbReference>
<comment type="caution">
    <text evidence="2">The sequence shown here is derived from an EMBL/GenBank/DDBJ whole genome shotgun (WGS) entry which is preliminary data.</text>
</comment>